<dbReference type="PANTHER" id="PTHR36059">
    <property type="entry name" value="OS02G0175800 PROTEIN"/>
    <property type="match status" value="1"/>
</dbReference>
<organism evidence="1 2">
    <name type="scientific">Symbiochloris irregularis</name>
    <dbReference type="NCBI Taxonomy" id="706552"/>
    <lineage>
        <taxon>Eukaryota</taxon>
        <taxon>Viridiplantae</taxon>
        <taxon>Chlorophyta</taxon>
        <taxon>core chlorophytes</taxon>
        <taxon>Trebouxiophyceae</taxon>
        <taxon>Trebouxiales</taxon>
        <taxon>Trebouxiaceae</taxon>
        <taxon>Symbiochloris</taxon>
    </lineage>
</organism>
<accession>A0AAW1NNJ8</accession>
<proteinExistence type="predicted"/>
<comment type="caution">
    <text evidence="1">The sequence shown here is derived from an EMBL/GenBank/DDBJ whole genome shotgun (WGS) entry which is preliminary data.</text>
</comment>
<protein>
    <submittedName>
        <fullName evidence="1">Uncharacterized protein</fullName>
    </submittedName>
</protein>
<sequence>MSNLVKQAQNLKLKDAVPALTKHAQEQWTPTKLQGRFVTWRDSYKKKYIDTGSPRPLYDLLVYGFFLSYAIAWPNEYRHLKHAEASKLHGEAQKTVQV</sequence>
<dbReference type="EMBL" id="JALJOQ010000240">
    <property type="protein sequence ID" value="KAK9787847.1"/>
    <property type="molecule type" value="Genomic_DNA"/>
</dbReference>
<evidence type="ECO:0000313" key="2">
    <source>
        <dbReference type="Proteomes" id="UP001465755"/>
    </source>
</evidence>
<gene>
    <name evidence="1" type="ORF">WJX73_003258</name>
</gene>
<dbReference type="Proteomes" id="UP001465755">
    <property type="component" value="Unassembled WGS sequence"/>
</dbReference>
<dbReference type="PANTHER" id="PTHR36059:SF2">
    <property type="entry name" value="OS02G0175800 PROTEIN"/>
    <property type="match status" value="1"/>
</dbReference>
<evidence type="ECO:0000313" key="1">
    <source>
        <dbReference type="EMBL" id="KAK9787847.1"/>
    </source>
</evidence>
<reference evidence="1 2" key="1">
    <citation type="journal article" date="2024" name="Nat. Commun.">
        <title>Phylogenomics reveals the evolutionary origins of lichenization in chlorophyte algae.</title>
        <authorList>
            <person name="Puginier C."/>
            <person name="Libourel C."/>
            <person name="Otte J."/>
            <person name="Skaloud P."/>
            <person name="Haon M."/>
            <person name="Grisel S."/>
            <person name="Petersen M."/>
            <person name="Berrin J.G."/>
            <person name="Delaux P.M."/>
            <person name="Dal Grande F."/>
            <person name="Keller J."/>
        </authorList>
    </citation>
    <scope>NUCLEOTIDE SEQUENCE [LARGE SCALE GENOMIC DNA]</scope>
    <source>
        <strain evidence="1 2">SAG 2036</strain>
    </source>
</reference>
<dbReference type="AlphaFoldDB" id="A0AAW1NNJ8"/>
<keyword evidence="2" id="KW-1185">Reference proteome</keyword>
<name>A0AAW1NNJ8_9CHLO</name>